<proteinExistence type="predicted"/>
<accession>A0A225DE65</accession>
<dbReference type="RefSeq" id="WP_088260708.1">
    <property type="nucleotide sequence ID" value="NZ_NIDE01000020.1"/>
</dbReference>
<protein>
    <recommendedName>
        <fullName evidence="1">Putative restriction endonuclease domain-containing protein</fullName>
    </recommendedName>
</protein>
<dbReference type="Gene3D" id="3.90.1570.10">
    <property type="entry name" value="tt1808, chain A"/>
    <property type="match status" value="1"/>
</dbReference>
<dbReference type="SUPFAM" id="SSF52980">
    <property type="entry name" value="Restriction endonuclease-like"/>
    <property type="match status" value="1"/>
</dbReference>
<dbReference type="Proteomes" id="UP000214646">
    <property type="component" value="Unassembled WGS sequence"/>
</dbReference>
<dbReference type="CDD" id="cd06260">
    <property type="entry name" value="DUF820-like"/>
    <property type="match status" value="1"/>
</dbReference>
<reference evidence="3" key="1">
    <citation type="submission" date="2017-06" db="EMBL/GenBank/DDBJ databases">
        <title>Genome analysis of Fimbriiglobus ruber SP5, the first member of the order Planctomycetales with confirmed chitinolytic capability.</title>
        <authorList>
            <person name="Ravin N.V."/>
            <person name="Rakitin A.L."/>
            <person name="Ivanova A.A."/>
            <person name="Beletsky A.V."/>
            <person name="Kulichevskaya I.S."/>
            <person name="Mardanov A.V."/>
            <person name="Dedysh S.N."/>
        </authorList>
    </citation>
    <scope>NUCLEOTIDE SEQUENCE [LARGE SCALE GENOMIC DNA]</scope>
    <source>
        <strain evidence="3">SP5</strain>
    </source>
</reference>
<feature type="domain" description="Putative restriction endonuclease" evidence="1">
    <location>
        <begin position="26"/>
        <end position="176"/>
    </location>
</feature>
<dbReference type="PANTHER" id="PTHR34107:SF4">
    <property type="entry name" value="SLL1222 PROTEIN"/>
    <property type="match status" value="1"/>
</dbReference>
<dbReference type="OrthoDB" id="274259at2"/>
<evidence type="ECO:0000313" key="2">
    <source>
        <dbReference type="EMBL" id="OWK34417.1"/>
    </source>
</evidence>
<evidence type="ECO:0000259" key="1">
    <source>
        <dbReference type="Pfam" id="PF05685"/>
    </source>
</evidence>
<gene>
    <name evidence="2" type="ORF">FRUB_10388</name>
</gene>
<dbReference type="InterPro" id="IPR011335">
    <property type="entry name" value="Restrct_endonuc-II-like"/>
</dbReference>
<evidence type="ECO:0000313" key="3">
    <source>
        <dbReference type="Proteomes" id="UP000214646"/>
    </source>
</evidence>
<comment type="caution">
    <text evidence="2">The sequence shown here is derived from an EMBL/GenBank/DDBJ whole genome shotgun (WGS) entry which is preliminary data.</text>
</comment>
<dbReference type="InterPro" id="IPR008538">
    <property type="entry name" value="Uma2"/>
</dbReference>
<keyword evidence="3" id="KW-1185">Reference proteome</keyword>
<organism evidence="2 3">
    <name type="scientific">Fimbriiglobus ruber</name>
    <dbReference type="NCBI Taxonomy" id="1908690"/>
    <lineage>
        <taxon>Bacteria</taxon>
        <taxon>Pseudomonadati</taxon>
        <taxon>Planctomycetota</taxon>
        <taxon>Planctomycetia</taxon>
        <taxon>Gemmatales</taxon>
        <taxon>Gemmataceae</taxon>
        <taxon>Fimbriiglobus</taxon>
    </lineage>
</organism>
<dbReference type="PANTHER" id="PTHR34107">
    <property type="entry name" value="SLL0198 PROTEIN-RELATED"/>
    <property type="match status" value="1"/>
</dbReference>
<dbReference type="Pfam" id="PF05685">
    <property type="entry name" value="Uma2"/>
    <property type="match status" value="1"/>
</dbReference>
<dbReference type="EMBL" id="NIDE01000020">
    <property type="protein sequence ID" value="OWK34417.1"/>
    <property type="molecule type" value="Genomic_DNA"/>
</dbReference>
<dbReference type="InterPro" id="IPR012296">
    <property type="entry name" value="Nuclease_put_TT1808"/>
</dbReference>
<dbReference type="AlphaFoldDB" id="A0A225DE65"/>
<sequence length="203" mass="22924">MRAVIVDLPKHWLAERKNSEAAQWDEMWNGVLHMPPMPNGMHQDFNGDLRDYLKRRWAKLNSGFVRCEVNLTTPEDEVEWTHNYRIPDLVLVSRDRLHIDKNAYMAGAPLVVVEIRSPGDETYDKIPLYAALGVPEVWVFDRDTREPEIHVLGTGPGYQLLPADQDGWVRSPATGIEFRSAAAGRVAARVAGDPATTEELPDV</sequence>
<name>A0A225DE65_9BACT</name>